<sequence>MSAPSTRSATPCGSEPDEIVDDSGVQTPSEPDNSVVVQKLYETDCCCGSCPSRLSKHVNVDEERSSLEAEVSDIPIIQRHPGSDQHVANSITVNCPSVRDVLVKALENYYQDPDTLTAENWTLNASFQPLVHR</sequence>
<evidence type="ECO:0000313" key="2">
    <source>
        <dbReference type="EMBL" id="KAK4667788.1"/>
    </source>
</evidence>
<dbReference type="RefSeq" id="XP_062795803.1">
    <property type="nucleotide sequence ID" value="XM_062941153.1"/>
</dbReference>
<feature type="region of interest" description="Disordered" evidence="1">
    <location>
        <begin position="1"/>
        <end position="31"/>
    </location>
</feature>
<evidence type="ECO:0000256" key="1">
    <source>
        <dbReference type="SAM" id="MobiDB-lite"/>
    </source>
</evidence>
<feature type="compositionally biased region" description="Polar residues" evidence="1">
    <location>
        <begin position="1"/>
        <end position="11"/>
    </location>
</feature>
<dbReference type="GeneID" id="87961960"/>
<gene>
    <name evidence="2" type="ORF">QC764_0109760</name>
</gene>
<accession>A0ABR0HI87</accession>
<keyword evidence="3" id="KW-1185">Reference proteome</keyword>
<name>A0ABR0HI87_9PEZI</name>
<dbReference type="EMBL" id="JAFFHC010000008">
    <property type="protein sequence ID" value="KAK4667788.1"/>
    <property type="molecule type" value="Genomic_DNA"/>
</dbReference>
<comment type="caution">
    <text evidence="2">The sequence shown here is derived from an EMBL/GenBank/DDBJ whole genome shotgun (WGS) entry which is preliminary data.</text>
</comment>
<protein>
    <submittedName>
        <fullName evidence="2">Uncharacterized protein</fullName>
    </submittedName>
</protein>
<organism evidence="2 3">
    <name type="scientific">Podospora pseudoanserina</name>
    <dbReference type="NCBI Taxonomy" id="2609844"/>
    <lineage>
        <taxon>Eukaryota</taxon>
        <taxon>Fungi</taxon>
        <taxon>Dikarya</taxon>
        <taxon>Ascomycota</taxon>
        <taxon>Pezizomycotina</taxon>
        <taxon>Sordariomycetes</taxon>
        <taxon>Sordariomycetidae</taxon>
        <taxon>Sordariales</taxon>
        <taxon>Podosporaceae</taxon>
        <taxon>Podospora</taxon>
    </lineage>
</organism>
<reference evidence="2 3" key="1">
    <citation type="journal article" date="2023" name="bioRxiv">
        <title>High-quality genome assemblies of four members of thePodospora anserinaspecies complex.</title>
        <authorList>
            <person name="Ament-Velasquez S.L."/>
            <person name="Vogan A.A."/>
            <person name="Wallerman O."/>
            <person name="Hartmann F."/>
            <person name="Gautier V."/>
            <person name="Silar P."/>
            <person name="Giraud T."/>
            <person name="Johannesson H."/>
        </authorList>
    </citation>
    <scope>NUCLEOTIDE SEQUENCE [LARGE SCALE GENOMIC DNA]</scope>
    <source>
        <strain evidence="2 3">CBS 124.78</strain>
    </source>
</reference>
<dbReference type="Proteomes" id="UP001323617">
    <property type="component" value="Unassembled WGS sequence"/>
</dbReference>
<evidence type="ECO:0000313" key="3">
    <source>
        <dbReference type="Proteomes" id="UP001323617"/>
    </source>
</evidence>
<proteinExistence type="predicted"/>